<gene>
    <name evidence="6" type="ORF">THRCLA_09446</name>
</gene>
<evidence type="ECO:0000256" key="2">
    <source>
        <dbReference type="ARBA" id="ARBA00022803"/>
    </source>
</evidence>
<evidence type="ECO:0000256" key="1">
    <source>
        <dbReference type="ARBA" id="ARBA00022737"/>
    </source>
</evidence>
<dbReference type="PANTHER" id="PTHR12760">
    <property type="entry name" value="TETRATRICOPEPTIDE REPEAT PROTEIN"/>
    <property type="match status" value="1"/>
</dbReference>
<sequence>METYEAKLAAADSGDKIKNLELLEFIRREKLRVPDVCVKVGQELIARGGLGDALWTVYEQTLLAALDVNDENLADKCFLALKNKFPESSRVLRLEGMLMEAQGKYAQADALYKDILTKNPANMLVMKRQVALLKAQGRTEDAIAKLNEILRCFQTDASGWSELSELYLSIGNYKNAAFCYEELILLNPLDAFNHVRLAELYMTIGGQDNLRVARKHFAHALDLNGTNTRGYVGLAMCTMTIAVTKTGRPDKEDKELNARLHELAVNKLKKIYAENPTADIVNAALESTTTIMEEQH</sequence>
<dbReference type="InterPro" id="IPR039856">
    <property type="entry name" value="EMC2-like"/>
</dbReference>
<dbReference type="EMBL" id="JNBS01002601">
    <property type="protein sequence ID" value="OQR90052.1"/>
    <property type="molecule type" value="Genomic_DNA"/>
</dbReference>
<comment type="function">
    <text evidence="4">Part of the endoplasmic reticulum membrane protein complex (EMC) that enables the energy-independent insertion into endoplasmic reticulum membranes of newly synthesized membrane proteins.</text>
</comment>
<dbReference type="STRING" id="74557.A0A1V9YWH6"/>
<dbReference type="InterPro" id="IPR019734">
    <property type="entry name" value="TPR_rpt"/>
</dbReference>
<dbReference type="InterPro" id="IPR055217">
    <property type="entry name" value="TPR_EMC2"/>
</dbReference>
<protein>
    <recommendedName>
        <fullName evidence="4">ER membrane protein complex subunit 2</fullName>
    </recommendedName>
</protein>
<keyword evidence="1" id="KW-0677">Repeat</keyword>
<dbReference type="AlphaFoldDB" id="A0A1V9YWH6"/>
<dbReference type="SUPFAM" id="SSF48452">
    <property type="entry name" value="TPR-like"/>
    <property type="match status" value="1"/>
</dbReference>
<accession>A0A1V9YWH6</accession>
<name>A0A1V9YWH6_9STRA</name>
<keyword evidence="4" id="KW-0472">Membrane</keyword>
<keyword evidence="4" id="KW-0256">Endoplasmic reticulum</keyword>
<organism evidence="6 7">
    <name type="scientific">Thraustotheca clavata</name>
    <dbReference type="NCBI Taxonomy" id="74557"/>
    <lineage>
        <taxon>Eukaryota</taxon>
        <taxon>Sar</taxon>
        <taxon>Stramenopiles</taxon>
        <taxon>Oomycota</taxon>
        <taxon>Saprolegniomycetes</taxon>
        <taxon>Saprolegniales</taxon>
        <taxon>Achlyaceae</taxon>
        <taxon>Thraustotheca</taxon>
    </lineage>
</organism>
<dbReference type="SMART" id="SM00028">
    <property type="entry name" value="TPR"/>
    <property type="match status" value="2"/>
</dbReference>
<comment type="subunit">
    <text evidence="4">Component of the ER membrane protein complex (EMC).</text>
</comment>
<dbReference type="Gene3D" id="1.25.40.10">
    <property type="entry name" value="Tetratricopeptide repeat domain"/>
    <property type="match status" value="1"/>
</dbReference>
<evidence type="ECO:0000256" key="3">
    <source>
        <dbReference type="PROSITE-ProRule" id="PRU00339"/>
    </source>
</evidence>
<dbReference type="PROSITE" id="PS50005">
    <property type="entry name" value="TPR"/>
    <property type="match status" value="1"/>
</dbReference>
<comment type="caution">
    <text evidence="6">The sequence shown here is derived from an EMBL/GenBank/DDBJ whole genome shotgun (WGS) entry which is preliminary data.</text>
</comment>
<keyword evidence="7" id="KW-1185">Reference proteome</keyword>
<reference evidence="6 7" key="1">
    <citation type="journal article" date="2014" name="Genome Biol. Evol.">
        <title>The secreted proteins of Achlya hypogyna and Thraustotheca clavata identify the ancestral oomycete secretome and reveal gene acquisitions by horizontal gene transfer.</title>
        <authorList>
            <person name="Misner I."/>
            <person name="Blouin N."/>
            <person name="Leonard G."/>
            <person name="Richards T.A."/>
            <person name="Lane C.E."/>
        </authorList>
    </citation>
    <scope>NUCLEOTIDE SEQUENCE [LARGE SCALE GENOMIC DNA]</scope>
    <source>
        <strain evidence="6 7">ATCC 34112</strain>
    </source>
</reference>
<dbReference type="Pfam" id="PF22890">
    <property type="entry name" value="TPR_EMC2"/>
    <property type="match status" value="1"/>
</dbReference>
<keyword evidence="2 3" id="KW-0802">TPR repeat</keyword>
<evidence type="ECO:0000313" key="6">
    <source>
        <dbReference type="EMBL" id="OQR90052.1"/>
    </source>
</evidence>
<comment type="subcellular location">
    <subcellularLocation>
        <location evidence="4">Endoplasmic reticulum membrane</location>
        <topology evidence="4">Peripheral membrane protein</topology>
        <orientation evidence="4">Cytoplasmic side</orientation>
    </subcellularLocation>
</comment>
<dbReference type="OrthoDB" id="124397at2759"/>
<evidence type="ECO:0000256" key="4">
    <source>
        <dbReference type="RuleBase" id="RU367091"/>
    </source>
</evidence>
<dbReference type="InterPro" id="IPR011990">
    <property type="entry name" value="TPR-like_helical_dom_sf"/>
</dbReference>
<feature type="repeat" description="TPR" evidence="3">
    <location>
        <begin position="157"/>
        <end position="190"/>
    </location>
</feature>
<feature type="domain" description="EMC2 TPR-like" evidence="5">
    <location>
        <begin position="89"/>
        <end position="200"/>
    </location>
</feature>
<evidence type="ECO:0000313" key="7">
    <source>
        <dbReference type="Proteomes" id="UP000243217"/>
    </source>
</evidence>
<dbReference type="GO" id="GO:0072546">
    <property type="term" value="C:EMC complex"/>
    <property type="evidence" value="ECO:0007669"/>
    <property type="project" value="UniProtKB-UniRule"/>
</dbReference>
<comment type="similarity">
    <text evidence="4">Belongs to the EMC2 family.</text>
</comment>
<proteinExistence type="inferred from homology"/>
<evidence type="ECO:0000259" key="5">
    <source>
        <dbReference type="Pfam" id="PF22890"/>
    </source>
</evidence>
<dbReference type="Proteomes" id="UP000243217">
    <property type="component" value="Unassembled WGS sequence"/>
</dbReference>